<dbReference type="PROSITE" id="PS50112">
    <property type="entry name" value="PAS"/>
    <property type="match status" value="1"/>
</dbReference>
<comment type="caution">
    <text evidence="4">The sequence shown here is derived from an EMBL/GenBank/DDBJ whole genome shotgun (WGS) entry which is preliminary data.</text>
</comment>
<dbReference type="AlphaFoldDB" id="A0A0X3VAD1"/>
<evidence type="ECO:0000313" key="5">
    <source>
        <dbReference type="Proteomes" id="UP000053244"/>
    </source>
</evidence>
<dbReference type="RefSeq" id="WP_067685031.1">
    <property type="nucleotide sequence ID" value="NZ_LLZH01000012.1"/>
</dbReference>
<dbReference type="InterPro" id="IPR000014">
    <property type="entry name" value="PAS"/>
</dbReference>
<feature type="transmembrane region" description="Helical" evidence="2">
    <location>
        <begin position="217"/>
        <end position="237"/>
    </location>
</feature>
<keyword evidence="2" id="KW-0812">Transmembrane</keyword>
<dbReference type="SUPFAM" id="SSF55785">
    <property type="entry name" value="PYP-like sensor domain (PAS domain)"/>
    <property type="match status" value="1"/>
</dbReference>
<feature type="transmembrane region" description="Helical" evidence="2">
    <location>
        <begin position="72"/>
        <end position="89"/>
    </location>
</feature>
<dbReference type="GO" id="GO:0006355">
    <property type="term" value="P:regulation of DNA-templated transcription"/>
    <property type="evidence" value="ECO:0007669"/>
    <property type="project" value="InterPro"/>
</dbReference>
<feature type="transmembrane region" description="Helical" evidence="2">
    <location>
        <begin position="126"/>
        <end position="149"/>
    </location>
</feature>
<feature type="transmembrane region" description="Helical" evidence="2">
    <location>
        <begin position="101"/>
        <end position="120"/>
    </location>
</feature>
<feature type="region of interest" description="Disordered" evidence="1">
    <location>
        <begin position="524"/>
        <end position="557"/>
    </location>
</feature>
<feature type="compositionally biased region" description="Basic residues" evidence="1">
    <location>
        <begin position="546"/>
        <end position="557"/>
    </location>
</feature>
<organism evidence="4 5">
    <name type="scientific">Actinoplanes awajinensis subsp. mycoplanecinus</name>
    <dbReference type="NCBI Taxonomy" id="135947"/>
    <lineage>
        <taxon>Bacteria</taxon>
        <taxon>Bacillati</taxon>
        <taxon>Actinomycetota</taxon>
        <taxon>Actinomycetes</taxon>
        <taxon>Micromonosporales</taxon>
        <taxon>Micromonosporaceae</taxon>
        <taxon>Actinoplanes</taxon>
    </lineage>
</organism>
<accession>A0A0X3VAD1</accession>
<proteinExistence type="predicted"/>
<evidence type="ECO:0000259" key="3">
    <source>
        <dbReference type="PROSITE" id="PS50112"/>
    </source>
</evidence>
<dbReference type="InterPro" id="IPR013767">
    <property type="entry name" value="PAS_fold"/>
</dbReference>
<feature type="transmembrane region" description="Helical" evidence="2">
    <location>
        <begin position="185"/>
        <end position="205"/>
    </location>
</feature>
<gene>
    <name evidence="4" type="ORF">ADL15_03355</name>
</gene>
<keyword evidence="5" id="KW-1185">Reference proteome</keyword>
<evidence type="ECO:0000256" key="1">
    <source>
        <dbReference type="SAM" id="MobiDB-lite"/>
    </source>
</evidence>
<feature type="transmembrane region" description="Helical" evidence="2">
    <location>
        <begin position="12"/>
        <end position="34"/>
    </location>
</feature>
<name>A0A0X3VAD1_9ACTN</name>
<dbReference type="Proteomes" id="UP000053244">
    <property type="component" value="Unassembled WGS sequence"/>
</dbReference>
<dbReference type="Pfam" id="PF00989">
    <property type="entry name" value="PAS"/>
    <property type="match status" value="1"/>
</dbReference>
<feature type="domain" description="PAS" evidence="3">
    <location>
        <begin position="416"/>
        <end position="485"/>
    </location>
</feature>
<keyword evidence="2" id="KW-0472">Membrane</keyword>
<dbReference type="InterPro" id="IPR035965">
    <property type="entry name" value="PAS-like_dom_sf"/>
</dbReference>
<keyword evidence="2" id="KW-1133">Transmembrane helix</keyword>
<feature type="transmembrane region" description="Helical" evidence="2">
    <location>
        <begin position="249"/>
        <end position="273"/>
    </location>
</feature>
<dbReference type="Gene3D" id="3.30.450.20">
    <property type="entry name" value="PAS domain"/>
    <property type="match status" value="1"/>
</dbReference>
<evidence type="ECO:0000256" key="2">
    <source>
        <dbReference type="SAM" id="Phobius"/>
    </source>
</evidence>
<dbReference type="SMART" id="SM00091">
    <property type="entry name" value="PAS"/>
    <property type="match status" value="1"/>
</dbReference>
<feature type="compositionally biased region" description="Basic and acidic residues" evidence="1">
    <location>
        <begin position="524"/>
        <end position="543"/>
    </location>
</feature>
<sequence length="557" mass="59674">MYTRQRRWYKWGVLSAIGWFVLGIGSAAAVVHGVRRHRPARPGPWLLLAGAVVASTVGDVSTALHRPGVADAGFYAMFVLVACSLLQLTRAGAILVDRARLIDLLAFACSAMLVVWVFVIGDAGRIGGVSAAYVIGAVLLLAVVIRLLVAAGRNPAAVLLVIGAAGVLCSDIVQPLWPNRLSESGFVVLYLAWGAAALHPSMARLTRPATPRPRPWLGRWATLLGVSVATPPIVLLIEAVDGTVDDGVVIAVAGALTLLLTITRLTDAVILNVQALTRERALRQASAALVAAADPRAVDEAVRAAIAQLIRPEAIRSAILAIDDDELAAAAVPGPAAGSPHRSWWIEQAENDHATLVCPLWLEPLAVARPRGGALILVGRRDALAVSRDTLEVLAGQAALALDRICLMEAVGRDDSDVYLRAVIGNSVDMTAVIDEDQRIRFASSSLRRLLGVDALPPLATLGDLVQPDDRDRLRQAFRGSGDGAVCCSLVRADGTPVLVEITYRDLREDRLVQGLVLTVRDFPQDREPGERRPRRDPADEWPARVNRRSARRKFGY</sequence>
<dbReference type="CDD" id="cd00130">
    <property type="entry name" value="PAS"/>
    <property type="match status" value="1"/>
</dbReference>
<dbReference type="EMBL" id="LLZH01000012">
    <property type="protein sequence ID" value="KUL41658.1"/>
    <property type="molecule type" value="Genomic_DNA"/>
</dbReference>
<evidence type="ECO:0000313" key="4">
    <source>
        <dbReference type="EMBL" id="KUL41658.1"/>
    </source>
</evidence>
<feature type="transmembrane region" description="Helical" evidence="2">
    <location>
        <begin position="156"/>
        <end position="173"/>
    </location>
</feature>
<reference evidence="4 5" key="1">
    <citation type="submission" date="2015-10" db="EMBL/GenBank/DDBJ databases">
        <authorList>
            <person name="Gilbert D.G."/>
        </authorList>
    </citation>
    <scope>NUCLEOTIDE SEQUENCE [LARGE SCALE GENOMIC DNA]</scope>
    <source>
        <strain evidence="4 5">NRRL B-16712</strain>
    </source>
</reference>
<protein>
    <submittedName>
        <fullName evidence="4">Diguanylate cyclase</fullName>
    </submittedName>
</protein>